<organism evidence="3 4">
    <name type="scientific">Dyadobacter luticola</name>
    <dbReference type="NCBI Taxonomy" id="1979387"/>
    <lineage>
        <taxon>Bacteria</taxon>
        <taxon>Pseudomonadati</taxon>
        <taxon>Bacteroidota</taxon>
        <taxon>Cytophagia</taxon>
        <taxon>Cytophagales</taxon>
        <taxon>Spirosomataceae</taxon>
        <taxon>Dyadobacter</taxon>
    </lineage>
</organism>
<proteinExistence type="predicted"/>
<evidence type="ECO:0000313" key="4">
    <source>
        <dbReference type="Proteomes" id="UP000306402"/>
    </source>
</evidence>
<gene>
    <name evidence="3" type="ORF">FEN17_05060</name>
</gene>
<dbReference type="AlphaFoldDB" id="A0A5R9L330"/>
<dbReference type="GO" id="GO:0003677">
    <property type="term" value="F:DNA binding"/>
    <property type="evidence" value="ECO:0007669"/>
    <property type="project" value="InterPro"/>
</dbReference>
<reference evidence="3 4" key="1">
    <citation type="submission" date="2019-05" db="EMBL/GenBank/DDBJ databases">
        <authorList>
            <person name="Qu J.-H."/>
        </authorList>
    </citation>
    <scope>NUCLEOTIDE SEQUENCE [LARGE SCALE GENOMIC DNA]</scope>
    <source>
        <strain evidence="3 4">T17</strain>
    </source>
</reference>
<keyword evidence="1" id="KW-0010">Activator</keyword>
<evidence type="ECO:0000256" key="1">
    <source>
        <dbReference type="ARBA" id="ARBA00023159"/>
    </source>
</evidence>
<evidence type="ECO:0000313" key="3">
    <source>
        <dbReference type="EMBL" id="TLV02984.1"/>
    </source>
</evidence>
<dbReference type="GO" id="GO:0008270">
    <property type="term" value="F:zinc ion binding"/>
    <property type="evidence" value="ECO:0007669"/>
    <property type="project" value="InterPro"/>
</dbReference>
<protein>
    <submittedName>
        <fullName evidence="3">Metal-binding protein</fullName>
    </submittedName>
</protein>
<feature type="domain" description="Ada DNA repair metal-binding" evidence="2">
    <location>
        <begin position="29"/>
        <end position="74"/>
    </location>
</feature>
<dbReference type="RefSeq" id="WP_138364192.1">
    <property type="nucleotide sequence ID" value="NZ_VCEJ01000002.1"/>
</dbReference>
<dbReference type="GO" id="GO:0006355">
    <property type="term" value="P:regulation of DNA-templated transcription"/>
    <property type="evidence" value="ECO:0007669"/>
    <property type="project" value="InterPro"/>
</dbReference>
<name>A0A5R9L330_9BACT</name>
<sequence>MIQHSQLGPPTFGTSRKLKKLIDKKRICFGGNKNLKIYGRLDCSSGKRMKFQNRVFFESEKDALGNGYRPCGLCMREEYKKWKQNLG</sequence>
<dbReference type="EMBL" id="VCEJ01000002">
    <property type="protein sequence ID" value="TLV02984.1"/>
    <property type="molecule type" value="Genomic_DNA"/>
</dbReference>
<keyword evidence="4" id="KW-1185">Reference proteome</keyword>
<dbReference type="Proteomes" id="UP000306402">
    <property type="component" value="Unassembled WGS sequence"/>
</dbReference>
<dbReference type="InterPro" id="IPR004026">
    <property type="entry name" value="Ada_DNA_repair_Zn-bd"/>
</dbReference>
<dbReference type="SUPFAM" id="SSF57884">
    <property type="entry name" value="Ada DNA repair protein, N-terminal domain (N-Ada 10)"/>
    <property type="match status" value="1"/>
</dbReference>
<dbReference type="GO" id="GO:0006281">
    <property type="term" value="P:DNA repair"/>
    <property type="evidence" value="ECO:0007669"/>
    <property type="project" value="InterPro"/>
</dbReference>
<comment type="caution">
    <text evidence="3">The sequence shown here is derived from an EMBL/GenBank/DDBJ whole genome shotgun (WGS) entry which is preliminary data.</text>
</comment>
<dbReference type="GO" id="GO:0008168">
    <property type="term" value="F:methyltransferase activity"/>
    <property type="evidence" value="ECO:0007669"/>
    <property type="project" value="InterPro"/>
</dbReference>
<accession>A0A5R9L330</accession>
<dbReference type="Pfam" id="PF02805">
    <property type="entry name" value="Ada_Zn_binding"/>
    <property type="match status" value="1"/>
</dbReference>
<evidence type="ECO:0000259" key="2">
    <source>
        <dbReference type="Pfam" id="PF02805"/>
    </source>
</evidence>
<dbReference type="OrthoDB" id="894286at2"/>
<dbReference type="InterPro" id="IPR035451">
    <property type="entry name" value="Ada-like_dom_sf"/>
</dbReference>
<dbReference type="Gene3D" id="3.40.10.10">
    <property type="entry name" value="DNA Methylphosphotriester Repair Domain"/>
    <property type="match status" value="1"/>
</dbReference>